<feature type="region of interest" description="Disordered" evidence="1">
    <location>
        <begin position="1"/>
        <end position="60"/>
    </location>
</feature>
<comment type="caution">
    <text evidence="2">The sequence shown here is derived from an EMBL/GenBank/DDBJ whole genome shotgun (WGS) entry which is preliminary data.</text>
</comment>
<accession>A0ABQ7QYS3</accession>
<gene>
    <name evidence="2" type="ORF">JYU34_004757</name>
</gene>
<sequence length="60" mass="6234">MRGPRELRPMTSRGSIGRTAAPARASTCHHAAASTTRASGPPGGFMSRAAPPRAHVRAKL</sequence>
<reference evidence="2 3" key="1">
    <citation type="submission" date="2021-06" db="EMBL/GenBank/DDBJ databases">
        <title>A haploid diamondback moth (Plutella xylostella L.) genome assembly resolves 31 chromosomes and identifies a diamide resistance mutation.</title>
        <authorList>
            <person name="Ward C.M."/>
            <person name="Perry K.D."/>
            <person name="Baker G."/>
            <person name="Powis K."/>
            <person name="Heckel D.G."/>
            <person name="Baxter S.W."/>
        </authorList>
    </citation>
    <scope>NUCLEOTIDE SEQUENCE [LARGE SCALE GENOMIC DNA]</scope>
    <source>
        <strain evidence="2 3">LV</strain>
        <tissue evidence="2">Single pupa</tissue>
    </source>
</reference>
<proteinExistence type="predicted"/>
<dbReference type="Proteomes" id="UP000823941">
    <property type="component" value="Chromosome 6"/>
</dbReference>
<evidence type="ECO:0000313" key="3">
    <source>
        <dbReference type="Proteomes" id="UP000823941"/>
    </source>
</evidence>
<organism evidence="2 3">
    <name type="scientific">Plutella xylostella</name>
    <name type="common">Diamondback moth</name>
    <name type="synonym">Plutella maculipennis</name>
    <dbReference type="NCBI Taxonomy" id="51655"/>
    <lineage>
        <taxon>Eukaryota</taxon>
        <taxon>Metazoa</taxon>
        <taxon>Ecdysozoa</taxon>
        <taxon>Arthropoda</taxon>
        <taxon>Hexapoda</taxon>
        <taxon>Insecta</taxon>
        <taxon>Pterygota</taxon>
        <taxon>Neoptera</taxon>
        <taxon>Endopterygota</taxon>
        <taxon>Lepidoptera</taxon>
        <taxon>Glossata</taxon>
        <taxon>Ditrysia</taxon>
        <taxon>Yponomeutoidea</taxon>
        <taxon>Plutellidae</taxon>
        <taxon>Plutella</taxon>
    </lineage>
</organism>
<evidence type="ECO:0000256" key="1">
    <source>
        <dbReference type="SAM" id="MobiDB-lite"/>
    </source>
</evidence>
<feature type="compositionally biased region" description="Low complexity" evidence="1">
    <location>
        <begin position="20"/>
        <end position="39"/>
    </location>
</feature>
<protein>
    <submittedName>
        <fullName evidence="2">Uncharacterized protein</fullName>
    </submittedName>
</protein>
<dbReference type="EMBL" id="JAHIBW010000006">
    <property type="protein sequence ID" value="KAG7310202.1"/>
    <property type="molecule type" value="Genomic_DNA"/>
</dbReference>
<name>A0ABQ7QYS3_PLUXY</name>
<evidence type="ECO:0000313" key="2">
    <source>
        <dbReference type="EMBL" id="KAG7310202.1"/>
    </source>
</evidence>
<keyword evidence="3" id="KW-1185">Reference proteome</keyword>